<evidence type="ECO:0000313" key="1">
    <source>
        <dbReference type="EMBL" id="KAL0296064.1"/>
    </source>
</evidence>
<dbReference type="InterPro" id="IPR004242">
    <property type="entry name" value="Transposase_21"/>
</dbReference>
<sequence length="79" mass="9166">ESGNVRLALCIDGFAPHGQYGHTYSCWSVILTAYNLPPRMYMKSKYTFLMILIPSPSNLKHHIDVYLESLIEELLQLWH</sequence>
<gene>
    <name evidence="1" type="ORF">Sradi_6658500</name>
</gene>
<proteinExistence type="predicted"/>
<dbReference type="AlphaFoldDB" id="A0AAW2JNX3"/>
<name>A0AAW2JNX3_SESRA</name>
<organism evidence="1">
    <name type="scientific">Sesamum radiatum</name>
    <name type="common">Black benniseed</name>
    <dbReference type="NCBI Taxonomy" id="300843"/>
    <lineage>
        <taxon>Eukaryota</taxon>
        <taxon>Viridiplantae</taxon>
        <taxon>Streptophyta</taxon>
        <taxon>Embryophyta</taxon>
        <taxon>Tracheophyta</taxon>
        <taxon>Spermatophyta</taxon>
        <taxon>Magnoliopsida</taxon>
        <taxon>eudicotyledons</taxon>
        <taxon>Gunneridae</taxon>
        <taxon>Pentapetalae</taxon>
        <taxon>asterids</taxon>
        <taxon>lamiids</taxon>
        <taxon>Lamiales</taxon>
        <taxon>Pedaliaceae</taxon>
        <taxon>Sesamum</taxon>
    </lineage>
</organism>
<accession>A0AAW2JNX3</accession>
<comment type="caution">
    <text evidence="1">The sequence shown here is derived from an EMBL/GenBank/DDBJ whole genome shotgun (WGS) entry which is preliminary data.</text>
</comment>
<dbReference type="EMBL" id="JACGWJ010000032">
    <property type="protein sequence ID" value="KAL0296064.1"/>
    <property type="molecule type" value="Genomic_DNA"/>
</dbReference>
<feature type="non-terminal residue" evidence="1">
    <location>
        <position position="79"/>
    </location>
</feature>
<protein>
    <submittedName>
        <fullName evidence="1">Uncharacterized protein</fullName>
    </submittedName>
</protein>
<dbReference type="Pfam" id="PF02992">
    <property type="entry name" value="Transposase_21"/>
    <property type="match status" value="1"/>
</dbReference>
<feature type="non-terminal residue" evidence="1">
    <location>
        <position position="1"/>
    </location>
</feature>
<reference evidence="1" key="1">
    <citation type="submission" date="2020-06" db="EMBL/GenBank/DDBJ databases">
        <authorList>
            <person name="Li T."/>
            <person name="Hu X."/>
            <person name="Zhang T."/>
            <person name="Song X."/>
            <person name="Zhang H."/>
            <person name="Dai N."/>
            <person name="Sheng W."/>
            <person name="Hou X."/>
            <person name="Wei L."/>
        </authorList>
    </citation>
    <scope>NUCLEOTIDE SEQUENCE</scope>
    <source>
        <strain evidence="1">G02</strain>
        <tissue evidence="1">Leaf</tissue>
    </source>
</reference>
<reference evidence="1" key="2">
    <citation type="journal article" date="2024" name="Plant">
        <title>Genomic evolution and insights into agronomic trait innovations of Sesamum species.</title>
        <authorList>
            <person name="Miao H."/>
            <person name="Wang L."/>
            <person name="Qu L."/>
            <person name="Liu H."/>
            <person name="Sun Y."/>
            <person name="Le M."/>
            <person name="Wang Q."/>
            <person name="Wei S."/>
            <person name="Zheng Y."/>
            <person name="Lin W."/>
            <person name="Duan Y."/>
            <person name="Cao H."/>
            <person name="Xiong S."/>
            <person name="Wang X."/>
            <person name="Wei L."/>
            <person name="Li C."/>
            <person name="Ma Q."/>
            <person name="Ju M."/>
            <person name="Zhao R."/>
            <person name="Li G."/>
            <person name="Mu C."/>
            <person name="Tian Q."/>
            <person name="Mei H."/>
            <person name="Zhang T."/>
            <person name="Gao T."/>
            <person name="Zhang H."/>
        </authorList>
    </citation>
    <scope>NUCLEOTIDE SEQUENCE</scope>
    <source>
        <strain evidence="1">G02</strain>
    </source>
</reference>